<sequence precursor="true">MRVLLYFLCLSGCLLPLKAQVNPDQITVYFPAFTGQETLGQNVSTVLSLQLAQTTRKKPWPHNPQNLDFGRGMFKWDYAAYNMSQYKQVLSIAQSSKLLAQMIVLGNTQQFGREVVVEVDVLLPSYQSSDKACDFNAKQPCDYRQKNLEVWPLVCGQQKLYTQLPRRRYNMAGIVLDEDVVARFRKVKGLPITSSIQSTEVIGYTGDDLQFLEFNRYLPNAPTKLRSKGNEGYVSLPKISKQNSEFTDMAGGLFQVLRGDWQEAHSSFSRVLNNPVTRIPLKVDAYLLRGMVQFRRGNNGLADLSQAVELAPYDVGAIRYQLTGMLALGNSSDTVKQVLNEKRFLFETDDVWLKDMENFIACSANES</sequence>
<evidence type="ECO:0000313" key="3">
    <source>
        <dbReference type="Proteomes" id="UP000029843"/>
    </source>
</evidence>
<keyword evidence="1" id="KW-0732">Signal</keyword>
<reference evidence="2 3" key="1">
    <citation type="submission" date="2014-08" db="EMBL/GenBank/DDBJ databases">
        <title>Genomic and Phenotypic Diversity of Colwellia psychrerythraea strains from Disparate Marine Basins.</title>
        <authorList>
            <person name="Techtmann S.M."/>
            <person name="Stelling S.C."/>
            <person name="Utturkar S.M."/>
            <person name="Alshibli N."/>
            <person name="Harris A."/>
            <person name="Brown S.D."/>
            <person name="Hazen T.C."/>
        </authorList>
    </citation>
    <scope>NUCLEOTIDE SEQUENCE [LARGE SCALE GENOMIC DNA]</scope>
    <source>
        <strain evidence="2 3">ND2E</strain>
    </source>
</reference>
<protein>
    <recommendedName>
        <fullName evidence="4">Tetratricopeptide repeat protein</fullName>
    </recommendedName>
</protein>
<accession>A0A099KGB2</accession>
<evidence type="ECO:0000313" key="2">
    <source>
        <dbReference type="EMBL" id="KGJ88598.1"/>
    </source>
</evidence>
<feature type="chain" id="PRO_5001956838" description="Tetratricopeptide repeat protein" evidence="1">
    <location>
        <begin position="20"/>
        <end position="367"/>
    </location>
</feature>
<name>A0A099KGB2_COLPS</name>
<dbReference type="AlphaFoldDB" id="A0A099KGB2"/>
<dbReference type="PATRIC" id="fig|28229.4.peg.3232"/>
<gene>
    <name evidence="2" type="ORF">ND2E_3896</name>
</gene>
<dbReference type="EMBL" id="JQED01000045">
    <property type="protein sequence ID" value="KGJ88598.1"/>
    <property type="molecule type" value="Genomic_DNA"/>
</dbReference>
<dbReference type="OrthoDB" id="7056343at2"/>
<proteinExistence type="predicted"/>
<evidence type="ECO:0000256" key="1">
    <source>
        <dbReference type="SAM" id="SignalP"/>
    </source>
</evidence>
<comment type="caution">
    <text evidence="2">The sequence shown here is derived from an EMBL/GenBank/DDBJ whole genome shotgun (WGS) entry which is preliminary data.</text>
</comment>
<evidence type="ECO:0008006" key="4">
    <source>
        <dbReference type="Google" id="ProtNLM"/>
    </source>
</evidence>
<organism evidence="2 3">
    <name type="scientific">Colwellia psychrerythraea</name>
    <name type="common">Vibrio psychroerythus</name>
    <dbReference type="NCBI Taxonomy" id="28229"/>
    <lineage>
        <taxon>Bacteria</taxon>
        <taxon>Pseudomonadati</taxon>
        <taxon>Pseudomonadota</taxon>
        <taxon>Gammaproteobacteria</taxon>
        <taxon>Alteromonadales</taxon>
        <taxon>Colwelliaceae</taxon>
        <taxon>Colwellia</taxon>
    </lineage>
</organism>
<dbReference type="Proteomes" id="UP000029843">
    <property type="component" value="Unassembled WGS sequence"/>
</dbReference>
<dbReference type="RefSeq" id="WP_033094898.1">
    <property type="nucleotide sequence ID" value="NZ_JQED01000045.1"/>
</dbReference>
<feature type="signal peptide" evidence="1">
    <location>
        <begin position="1"/>
        <end position="19"/>
    </location>
</feature>